<dbReference type="PANTHER" id="PTHR42780">
    <property type="entry name" value="SOLEUCYL-TRNA SYNTHETASE"/>
    <property type="match status" value="1"/>
</dbReference>
<dbReference type="EC" id="6.1.1.5" evidence="2"/>
<organism evidence="14 15">
    <name type="scientific">Anaeramoeba flamelloides</name>
    <dbReference type="NCBI Taxonomy" id="1746091"/>
    <lineage>
        <taxon>Eukaryota</taxon>
        <taxon>Metamonada</taxon>
        <taxon>Anaeramoebidae</taxon>
        <taxon>Anaeramoeba</taxon>
    </lineage>
</organism>
<dbReference type="InterPro" id="IPR033709">
    <property type="entry name" value="Anticodon_Ile_ABEc"/>
</dbReference>
<dbReference type="InterPro" id="IPR009080">
    <property type="entry name" value="tRNAsynth_Ia_anticodon-bd"/>
</dbReference>
<evidence type="ECO:0000256" key="7">
    <source>
        <dbReference type="ARBA" id="ARBA00023146"/>
    </source>
</evidence>
<reference evidence="14" key="1">
    <citation type="submission" date="2022-08" db="EMBL/GenBank/DDBJ databases">
        <title>Novel sulfate-reducing endosymbionts in the free-living metamonad Anaeramoeba.</title>
        <authorList>
            <person name="Jerlstrom-Hultqvist J."/>
            <person name="Cepicka I."/>
            <person name="Gallot-Lavallee L."/>
            <person name="Salas-Leiva D."/>
            <person name="Curtis B.A."/>
            <person name="Zahonova K."/>
            <person name="Pipaliya S."/>
            <person name="Dacks J."/>
            <person name="Roger A.J."/>
        </authorList>
    </citation>
    <scope>NUCLEOTIDE SEQUENCE</scope>
    <source>
        <strain evidence="14">Schooner1</strain>
    </source>
</reference>
<evidence type="ECO:0000256" key="1">
    <source>
        <dbReference type="ARBA" id="ARBA00005594"/>
    </source>
</evidence>
<keyword evidence="5 10" id="KW-0067">ATP-binding</keyword>
<dbReference type="InterPro" id="IPR002301">
    <property type="entry name" value="Ile-tRNA-ligase"/>
</dbReference>
<dbReference type="SUPFAM" id="SSF52374">
    <property type="entry name" value="Nucleotidylyl transferase"/>
    <property type="match status" value="1"/>
</dbReference>
<evidence type="ECO:0000256" key="11">
    <source>
        <dbReference type="SAM" id="MobiDB-lite"/>
    </source>
</evidence>
<comment type="similarity">
    <text evidence="1 10">Belongs to the class-I aminoacyl-tRNA synthetase family.</text>
</comment>
<feature type="compositionally biased region" description="Low complexity" evidence="11">
    <location>
        <begin position="308"/>
        <end position="329"/>
    </location>
</feature>
<evidence type="ECO:0000256" key="2">
    <source>
        <dbReference type="ARBA" id="ARBA00013165"/>
    </source>
</evidence>
<keyword evidence="15" id="KW-1185">Reference proteome</keyword>
<evidence type="ECO:0000259" key="13">
    <source>
        <dbReference type="Pfam" id="PF08264"/>
    </source>
</evidence>
<dbReference type="Gene3D" id="3.40.50.620">
    <property type="entry name" value="HUPs"/>
    <property type="match status" value="2"/>
</dbReference>
<proteinExistence type="inferred from homology"/>
<feature type="compositionally biased region" description="Basic and acidic residues" evidence="11">
    <location>
        <begin position="273"/>
        <end position="283"/>
    </location>
</feature>
<dbReference type="NCBIfam" id="TIGR00392">
    <property type="entry name" value="ileS"/>
    <property type="match status" value="1"/>
</dbReference>
<evidence type="ECO:0000256" key="4">
    <source>
        <dbReference type="ARBA" id="ARBA00022741"/>
    </source>
</evidence>
<dbReference type="InterPro" id="IPR001412">
    <property type="entry name" value="aa-tRNA-synth_I_CS"/>
</dbReference>
<keyword evidence="6 10" id="KW-0648">Protein biosynthesis</keyword>
<feature type="domain" description="Methionyl/Valyl/Leucyl/Isoleucyl-tRNA synthetase anticodon-binding" evidence="13">
    <location>
        <begin position="771"/>
        <end position="930"/>
    </location>
</feature>
<dbReference type="InterPro" id="IPR002300">
    <property type="entry name" value="aa-tRNA-synth_Ia"/>
</dbReference>
<feature type="region of interest" description="Disordered" evidence="11">
    <location>
        <begin position="273"/>
        <end position="344"/>
    </location>
</feature>
<feature type="compositionally biased region" description="Basic and acidic residues" evidence="11">
    <location>
        <begin position="332"/>
        <end position="344"/>
    </location>
</feature>
<dbReference type="Gene3D" id="3.90.740.10">
    <property type="entry name" value="Valyl/Leucyl/Isoleucyl-tRNA synthetase, editing domain"/>
    <property type="match status" value="1"/>
</dbReference>
<dbReference type="Pfam" id="PF19302">
    <property type="entry name" value="DUF5915"/>
    <property type="match status" value="1"/>
</dbReference>
<dbReference type="CDD" id="cd00818">
    <property type="entry name" value="IleRS_core"/>
    <property type="match status" value="1"/>
</dbReference>
<dbReference type="SUPFAM" id="SSF47323">
    <property type="entry name" value="Anticodon-binding domain of a subclass of class I aminoacyl-tRNA synthetases"/>
    <property type="match status" value="1"/>
</dbReference>
<evidence type="ECO:0000256" key="3">
    <source>
        <dbReference type="ARBA" id="ARBA00022598"/>
    </source>
</evidence>
<dbReference type="SUPFAM" id="SSF50677">
    <property type="entry name" value="ValRS/IleRS/LeuRS editing domain"/>
    <property type="match status" value="2"/>
</dbReference>
<feature type="compositionally biased region" description="Basic residues" evidence="11">
    <location>
        <begin position="284"/>
        <end position="307"/>
    </location>
</feature>
<dbReference type="EMBL" id="JAOAOG010000073">
    <property type="protein sequence ID" value="KAJ6251020.1"/>
    <property type="molecule type" value="Genomic_DNA"/>
</dbReference>
<dbReference type="InterPro" id="IPR009008">
    <property type="entry name" value="Val/Leu/Ile-tRNA-synth_edit"/>
</dbReference>
<feature type="domain" description="Aminoacyl-tRNA synthetase class Ia" evidence="12">
    <location>
        <begin position="19"/>
        <end position="713"/>
    </location>
</feature>
<evidence type="ECO:0000256" key="6">
    <source>
        <dbReference type="ARBA" id="ARBA00022917"/>
    </source>
</evidence>
<dbReference type="Gene3D" id="1.10.730.10">
    <property type="entry name" value="Isoleucyl-tRNA Synthetase, Domain 1"/>
    <property type="match status" value="1"/>
</dbReference>
<evidence type="ECO:0000313" key="14">
    <source>
        <dbReference type="EMBL" id="KAJ6251020.1"/>
    </source>
</evidence>
<dbReference type="PROSITE" id="PS00178">
    <property type="entry name" value="AA_TRNA_LIGASE_I"/>
    <property type="match status" value="1"/>
</dbReference>
<evidence type="ECO:0000256" key="5">
    <source>
        <dbReference type="ARBA" id="ARBA00022840"/>
    </source>
</evidence>
<dbReference type="Pfam" id="PF00133">
    <property type="entry name" value="tRNA-synt_1"/>
    <property type="match status" value="1"/>
</dbReference>
<dbReference type="InterPro" id="IPR014729">
    <property type="entry name" value="Rossmann-like_a/b/a_fold"/>
</dbReference>
<comment type="catalytic activity">
    <reaction evidence="9">
        <text>tRNA(Ile) + L-isoleucine + ATP = L-isoleucyl-tRNA(Ile) + AMP + diphosphate</text>
        <dbReference type="Rhea" id="RHEA:11060"/>
        <dbReference type="Rhea" id="RHEA-COMP:9666"/>
        <dbReference type="Rhea" id="RHEA-COMP:9695"/>
        <dbReference type="ChEBI" id="CHEBI:30616"/>
        <dbReference type="ChEBI" id="CHEBI:33019"/>
        <dbReference type="ChEBI" id="CHEBI:58045"/>
        <dbReference type="ChEBI" id="CHEBI:78442"/>
        <dbReference type="ChEBI" id="CHEBI:78528"/>
        <dbReference type="ChEBI" id="CHEBI:456215"/>
        <dbReference type="EC" id="6.1.1.5"/>
    </reaction>
</comment>
<accession>A0ABQ8Z2S8</accession>
<evidence type="ECO:0000313" key="15">
    <source>
        <dbReference type="Proteomes" id="UP001150062"/>
    </source>
</evidence>
<evidence type="ECO:0000259" key="12">
    <source>
        <dbReference type="Pfam" id="PF00133"/>
    </source>
</evidence>
<dbReference type="CDD" id="cd07961">
    <property type="entry name" value="Anticodon_Ia_Ile_ABEc"/>
    <property type="match status" value="1"/>
</dbReference>
<keyword evidence="4 10" id="KW-0547">Nucleotide-binding</keyword>
<evidence type="ECO:0000256" key="9">
    <source>
        <dbReference type="ARBA" id="ARBA00048359"/>
    </source>
</evidence>
<gene>
    <name evidence="14" type="ORF">M0813_15842</name>
</gene>
<dbReference type="InterPro" id="IPR013155">
    <property type="entry name" value="M/V/L/I-tRNA-synth_anticd-bd"/>
</dbReference>
<dbReference type="PANTHER" id="PTHR42780:SF1">
    <property type="entry name" value="ISOLEUCINE--TRNA LIGASE, CYTOPLASMIC"/>
    <property type="match status" value="1"/>
</dbReference>
<dbReference type="Proteomes" id="UP001150062">
    <property type="component" value="Unassembled WGS sequence"/>
</dbReference>
<keyword evidence="7 10" id="KW-0030">Aminoacyl-tRNA synthetase</keyword>
<dbReference type="GO" id="GO:0016874">
    <property type="term" value="F:ligase activity"/>
    <property type="evidence" value="ECO:0007669"/>
    <property type="project" value="UniProtKB-KW"/>
</dbReference>
<evidence type="ECO:0000256" key="8">
    <source>
        <dbReference type="ARBA" id="ARBA00032665"/>
    </source>
</evidence>
<keyword evidence="3 10" id="KW-0436">Ligase</keyword>
<dbReference type="PRINTS" id="PR00984">
    <property type="entry name" value="TRNASYNTHILE"/>
</dbReference>
<dbReference type="InterPro" id="IPR023586">
    <property type="entry name" value="Ile-tRNA-ligase_type2"/>
</dbReference>
<protein>
    <recommendedName>
        <fullName evidence="2">isoleucine--tRNA ligase</fullName>
        <ecNumber evidence="2">6.1.1.5</ecNumber>
    </recommendedName>
    <alternativeName>
        <fullName evidence="8">Isoleucyl-tRNA synthetase</fullName>
    </alternativeName>
</protein>
<dbReference type="Pfam" id="PF08264">
    <property type="entry name" value="Anticodon_1"/>
    <property type="match status" value="1"/>
</dbReference>
<sequence>MSFNIVPEKINFPEEEEKVLKFWKEIDAFQTSLKKSKGRKPYTFYDGPPFATGLPHYGHILAGTIKDIVTRYAHQTGHYVSRRFGWDTHGLPVEYELDKQLNIKSSEDVYKLKGGIGEYNEKCRSIVMRYSKDWENIIGRMGRWIDFKNDYKTLDITYMESVWWAFKTLNDKGLVYRGYKVMPYSTACRTALSNFEANQNYLDVEDPAIIISFPLVEDPETKFVAWTTTPWTLPSNLALCVNPEFDYILIEDLELNQKLILAECRLEELYPSEKKPEEGEKKQTTNKKKNNNRRKKRQQQQKKKQQPKKQQQQQNKQQQQQQPKKQQQQPKKKQEQKKEKEEEKKPKFKILKRFKGKELEGKEYVPLFDYFYEEYKPEGAFRVICGDFVTKDAGTGIVHCAPGFGEDDYQICLDNDIIKRNGKILCPVDESGKFNEKVTDFANRYVKECDEEIIEMLKGKKRLLSRSKISHSYPFCWRSDTPLIYRAIPSWFIQIGPIKKQLLVNNLKSKWVPKNIQEKRFHNWLQDARDWAVSRSRFWGTPLPIWASEDFSEYIVIGSIEQLKELSGTKEEITDLHRHNIDHITIQSKKGNGVLRRVEEVFDCWFESGSMPYAQIHYPFENKELFEKTFPGDFVAEGLDQTRGWFYTMLVLSTALFNKPPYKNLIVNGLVLAEDGSKMSKRKKNYPDPMLVVNKYGADALRMYLINSPVVHAGPLQFTEKGVHNVNRAVFLPWYNAYRFFVQSSNMLFLDYNVKFVFDPKLNNNSKNEMDKWILSLANNLLKFVKVEMSEYRLYTVIPELINFIDELTNWYLRCNRDRLKVSKGVEDCLDALHTMYEVLIIMTKIMAPFAPFITEMMYQNLRKCIPESFEYENGEINEKSIHFMMIPKSNESIINETIENSVNSFKSVINTGRKVREKNNLSLKVPLSEITIVHKNETYLKELQLMENYLKKELNVKKIVFDNVEENWVKFTAEPNGRKLGRRFGKRFREFNKLIRELDHNSISEFKTNGSIVINDEKITLDEVIINRGFVANKTKYAGMEEGPVTVVINIELTPELLEEYYTREITNRVMRLRKEAGLIPSDQIEIFYEITNDSDGTSLKKPCLEKTINNKKFTSYFDKNLKTKLIPLNLLPEYLLEYKIKDNYDDKKLHSIGSAKLKLLFVKKDLVVDFKKVGENEELNLKVAHKVRGMKPTNDKITVTIDETTVNLVLGLNVFENVSDMVFN</sequence>
<evidence type="ECO:0000256" key="10">
    <source>
        <dbReference type="RuleBase" id="RU363035"/>
    </source>
</evidence>
<name>A0ABQ8Z2S8_9EUKA</name>
<dbReference type="HAMAP" id="MF_02003">
    <property type="entry name" value="Ile_tRNA_synth_type2"/>
    <property type="match status" value="1"/>
</dbReference>
<comment type="caution">
    <text evidence="14">The sequence shown here is derived from an EMBL/GenBank/DDBJ whole genome shotgun (WGS) entry which is preliminary data.</text>
</comment>